<dbReference type="KEGG" id="hpel:HZS54_19645"/>
<name>A0A7D5TDE5_9EURY</name>
<dbReference type="RefSeq" id="WP_179918751.1">
    <property type="nucleotide sequence ID" value="NZ_CP058909.1"/>
</dbReference>
<evidence type="ECO:0000256" key="1">
    <source>
        <dbReference type="SAM" id="Phobius"/>
    </source>
</evidence>
<dbReference type="EMBL" id="CP058909">
    <property type="protein sequence ID" value="QLH83709.1"/>
    <property type="molecule type" value="Genomic_DNA"/>
</dbReference>
<feature type="transmembrane region" description="Helical" evidence="1">
    <location>
        <begin position="104"/>
        <end position="127"/>
    </location>
</feature>
<keyword evidence="1" id="KW-1133">Transmembrane helix</keyword>
<sequence>MYRTGHYGAALLVYAPVGGALLAAGFDAAALVGGAVVVGLSGLPDVDQRIPFVEHRGPTHTVGFLVLVALAVGGAGVAVGEAVATEEAVLSGDATASGAPVASGGTAALGAFGFLLGSLAVASHLLADALTPMGITPFRPLSDAHYTLALTRADNAAANYLLLGLGVAVTVATALVAGG</sequence>
<dbReference type="GeneID" id="56084852"/>
<keyword evidence="2" id="KW-0378">Hydrolase</keyword>
<accession>A0A7D5TDE5</accession>
<reference evidence="2 3" key="1">
    <citation type="submission" date="2020-07" db="EMBL/GenBank/DDBJ databases">
        <title>Halosimplex litoreum sp. nov. and Halosimplex rubrum sp. nov., isolated from different salt environments.</title>
        <authorList>
            <person name="Cui H."/>
        </authorList>
    </citation>
    <scope>NUCLEOTIDE SEQUENCE [LARGE SCALE GENOMIC DNA]</scope>
    <source>
        <strain evidence="2 3">R2</strain>
    </source>
</reference>
<feature type="transmembrane region" description="Helical" evidence="1">
    <location>
        <begin position="160"/>
        <end position="178"/>
    </location>
</feature>
<dbReference type="GO" id="GO:0016787">
    <property type="term" value="F:hydrolase activity"/>
    <property type="evidence" value="ECO:0007669"/>
    <property type="project" value="UniProtKB-KW"/>
</dbReference>
<dbReference type="AlphaFoldDB" id="A0A7D5TDE5"/>
<keyword evidence="1" id="KW-0812">Transmembrane</keyword>
<feature type="transmembrane region" description="Helical" evidence="1">
    <location>
        <begin position="20"/>
        <end position="43"/>
    </location>
</feature>
<gene>
    <name evidence="2" type="ORF">HZS54_19645</name>
</gene>
<evidence type="ECO:0000313" key="2">
    <source>
        <dbReference type="EMBL" id="QLH83709.1"/>
    </source>
</evidence>
<evidence type="ECO:0000313" key="3">
    <source>
        <dbReference type="Proteomes" id="UP000509346"/>
    </source>
</evidence>
<protein>
    <submittedName>
        <fullName evidence="2">Metal-dependent hydrolase</fullName>
    </submittedName>
</protein>
<keyword evidence="3" id="KW-1185">Reference proteome</keyword>
<dbReference type="InterPro" id="IPR007404">
    <property type="entry name" value="YdjM-like"/>
</dbReference>
<organism evidence="2 3">
    <name type="scientific">Halosimplex pelagicum</name>
    <dbReference type="NCBI Taxonomy" id="869886"/>
    <lineage>
        <taxon>Archaea</taxon>
        <taxon>Methanobacteriati</taxon>
        <taxon>Methanobacteriota</taxon>
        <taxon>Stenosarchaea group</taxon>
        <taxon>Halobacteria</taxon>
        <taxon>Halobacteriales</taxon>
        <taxon>Haloarculaceae</taxon>
        <taxon>Halosimplex</taxon>
    </lineage>
</organism>
<keyword evidence="1" id="KW-0472">Membrane</keyword>
<dbReference type="Pfam" id="PF04307">
    <property type="entry name" value="YdjM"/>
    <property type="match status" value="1"/>
</dbReference>
<dbReference type="Proteomes" id="UP000509346">
    <property type="component" value="Chromosome"/>
</dbReference>
<proteinExistence type="predicted"/>
<feature type="transmembrane region" description="Helical" evidence="1">
    <location>
        <begin position="64"/>
        <end position="84"/>
    </location>
</feature>
<dbReference type="OrthoDB" id="118042at2157"/>